<dbReference type="GO" id="GO:0003677">
    <property type="term" value="F:DNA binding"/>
    <property type="evidence" value="ECO:0007669"/>
    <property type="project" value="InterPro"/>
</dbReference>
<evidence type="ECO:0000259" key="2">
    <source>
        <dbReference type="Pfam" id="PF01548"/>
    </source>
</evidence>
<sequence length="354" mass="40292">MKVLKQVLGVDVAQDELVVSLGQLQDDLTTCTKEYQVFRNTEKGFKSLLDWVFKKKSVDVEVLFVMESTGVYHERFAYYLHSKGEKVVIVLPNKISNFMRTLDIKTITDKSCSIAIAQFGLSRKLEEWQPANKVYKELQQLSREKNQVISERVVCMNQLHAEKVEALPNAKTLKRLKVRITLLEKQEKEINTDMLKEVGNSSEATLGMGFLSSIPGVGKATAIAVLAETNGFELIRNKKQLTSYAGLDIREKQSGTSVKGKPRISKKGNKNLRKTLHFPSMTAVRLNQEHRELFHRIVSKTGIKMKGLVAVQRKLLELMYILYKTKTFYEVNFEENRAKTTKDFHPTEADSGSL</sequence>
<evidence type="ECO:0000259" key="3">
    <source>
        <dbReference type="Pfam" id="PF02371"/>
    </source>
</evidence>
<feature type="domain" description="Transposase IS116/IS110/IS902 C-terminal" evidence="3">
    <location>
        <begin position="211"/>
        <end position="294"/>
    </location>
</feature>
<dbReference type="Proteomes" id="UP001108025">
    <property type="component" value="Unassembled WGS sequence"/>
</dbReference>
<reference evidence="4" key="1">
    <citation type="submission" date="2021-11" db="EMBL/GenBank/DDBJ databases">
        <title>Description of novel Chryseobacterium species.</title>
        <authorList>
            <person name="Saticioglu I.B."/>
            <person name="Ay H."/>
            <person name="Altun S."/>
            <person name="Duman M."/>
        </authorList>
    </citation>
    <scope>NUCLEOTIDE SEQUENCE</scope>
    <source>
        <strain evidence="4">C-17</strain>
    </source>
</reference>
<dbReference type="EMBL" id="JAJNAY010000002">
    <property type="protein sequence ID" value="MCD1118455.1"/>
    <property type="molecule type" value="Genomic_DNA"/>
</dbReference>
<name>A0A9Q3YZI2_9FLAO</name>
<dbReference type="AlphaFoldDB" id="A0A9Q3YZI2"/>
<evidence type="ECO:0000313" key="4">
    <source>
        <dbReference type="EMBL" id="MCD1118455.1"/>
    </source>
</evidence>
<dbReference type="GO" id="GO:0006313">
    <property type="term" value="P:DNA transposition"/>
    <property type="evidence" value="ECO:0007669"/>
    <property type="project" value="InterPro"/>
</dbReference>
<proteinExistence type="predicted"/>
<keyword evidence="1" id="KW-0175">Coiled coil</keyword>
<dbReference type="Pfam" id="PF02371">
    <property type="entry name" value="Transposase_20"/>
    <property type="match status" value="1"/>
</dbReference>
<feature type="domain" description="Transposase IS110-like N-terminal" evidence="2">
    <location>
        <begin position="8"/>
        <end position="161"/>
    </location>
</feature>
<gene>
    <name evidence="4" type="ORF">LO744_16485</name>
</gene>
<comment type="caution">
    <text evidence="4">The sequence shown here is derived from an EMBL/GenBank/DDBJ whole genome shotgun (WGS) entry which is preliminary data.</text>
</comment>
<dbReference type="InterPro" id="IPR047650">
    <property type="entry name" value="Transpos_IS110"/>
</dbReference>
<dbReference type="InterPro" id="IPR002525">
    <property type="entry name" value="Transp_IS110-like_N"/>
</dbReference>
<keyword evidence="5" id="KW-1185">Reference proteome</keyword>
<feature type="coiled-coil region" evidence="1">
    <location>
        <begin position="131"/>
        <end position="193"/>
    </location>
</feature>
<dbReference type="Pfam" id="PF01548">
    <property type="entry name" value="DEDD_Tnp_IS110"/>
    <property type="match status" value="1"/>
</dbReference>
<evidence type="ECO:0000313" key="5">
    <source>
        <dbReference type="Proteomes" id="UP001108025"/>
    </source>
</evidence>
<dbReference type="InterPro" id="IPR003346">
    <property type="entry name" value="Transposase_20"/>
</dbReference>
<dbReference type="RefSeq" id="WP_230671313.1">
    <property type="nucleotide sequence ID" value="NZ_JAJNAY010000002.1"/>
</dbReference>
<evidence type="ECO:0000256" key="1">
    <source>
        <dbReference type="SAM" id="Coils"/>
    </source>
</evidence>
<accession>A0A9Q3YZI2</accession>
<dbReference type="PANTHER" id="PTHR33055">
    <property type="entry name" value="TRANSPOSASE FOR INSERTION SEQUENCE ELEMENT IS1111A"/>
    <property type="match status" value="1"/>
</dbReference>
<dbReference type="PANTHER" id="PTHR33055:SF13">
    <property type="entry name" value="TRANSPOSASE"/>
    <property type="match status" value="1"/>
</dbReference>
<protein>
    <submittedName>
        <fullName evidence="4">IS110 family transposase</fullName>
    </submittedName>
</protein>
<organism evidence="4 5">
    <name type="scientific">Chryseobacterium turcicum</name>
    <dbReference type="NCBI Taxonomy" id="2898076"/>
    <lineage>
        <taxon>Bacteria</taxon>
        <taxon>Pseudomonadati</taxon>
        <taxon>Bacteroidota</taxon>
        <taxon>Flavobacteriia</taxon>
        <taxon>Flavobacteriales</taxon>
        <taxon>Weeksellaceae</taxon>
        <taxon>Chryseobacterium group</taxon>
        <taxon>Chryseobacterium</taxon>
    </lineage>
</organism>
<dbReference type="GO" id="GO:0004803">
    <property type="term" value="F:transposase activity"/>
    <property type="evidence" value="ECO:0007669"/>
    <property type="project" value="InterPro"/>
</dbReference>
<dbReference type="NCBIfam" id="NF033542">
    <property type="entry name" value="transpos_IS110"/>
    <property type="match status" value="1"/>
</dbReference>